<dbReference type="InterPro" id="IPR012349">
    <property type="entry name" value="Split_barrel_FMN-bd"/>
</dbReference>
<dbReference type="EMBL" id="AVPJ01000004">
    <property type="protein sequence ID" value="KGN33292.1"/>
    <property type="molecule type" value="Genomic_DNA"/>
</dbReference>
<proteinExistence type="predicted"/>
<accession>A0A0A0JB90</accession>
<dbReference type="Proteomes" id="UP000030002">
    <property type="component" value="Unassembled WGS sequence"/>
</dbReference>
<keyword evidence="3" id="KW-1185">Reference proteome</keyword>
<dbReference type="OrthoDB" id="7062584at2"/>
<evidence type="ECO:0000313" key="3">
    <source>
        <dbReference type="Proteomes" id="UP000030002"/>
    </source>
</evidence>
<gene>
    <name evidence="2" type="ORF">N802_14735</name>
</gene>
<evidence type="ECO:0000313" key="2">
    <source>
        <dbReference type="EMBL" id="KGN33292.1"/>
    </source>
</evidence>
<sequence length="155" mass="16304">MDPNETTPAAAGAGAGAGAGGTRELSPTESWDLLRQGIIGRLAVIHDGAPDIFPVNYAAAHGTVVLRTAAGTKLDAARNQAVAFEVDGYDLERAEAWSVVIRGTAREVTDLDETIAVMRLPLHPWAGGSKPHLLRLLPDTVSGRRIHVVGGVREL</sequence>
<comment type="caution">
    <text evidence="2">The sequence shown here is derived from an EMBL/GenBank/DDBJ whole genome shotgun (WGS) entry which is preliminary data.</text>
</comment>
<organism evidence="2 3">
    <name type="scientific">Knoellia sinensis KCTC 19936</name>
    <dbReference type="NCBI Taxonomy" id="1385520"/>
    <lineage>
        <taxon>Bacteria</taxon>
        <taxon>Bacillati</taxon>
        <taxon>Actinomycetota</taxon>
        <taxon>Actinomycetes</taxon>
        <taxon>Micrococcales</taxon>
        <taxon>Intrasporangiaceae</taxon>
        <taxon>Knoellia</taxon>
    </lineage>
</organism>
<dbReference type="InterPro" id="IPR024747">
    <property type="entry name" value="Pyridox_Oxase-rel"/>
</dbReference>
<protein>
    <submittedName>
        <fullName evidence="2">Flavin-nucleotide-binding protein</fullName>
    </submittedName>
</protein>
<reference evidence="2 3" key="1">
    <citation type="submission" date="2013-08" db="EMBL/GenBank/DDBJ databases">
        <title>The genome sequence of Knoellia sinensis.</title>
        <authorList>
            <person name="Zhu W."/>
            <person name="Wang G."/>
        </authorList>
    </citation>
    <scope>NUCLEOTIDE SEQUENCE [LARGE SCALE GENOMIC DNA]</scope>
    <source>
        <strain evidence="2 3">KCTC 19936</strain>
    </source>
</reference>
<dbReference type="RefSeq" id="WP_084071969.1">
    <property type="nucleotide sequence ID" value="NZ_AVPJ01000004.1"/>
</dbReference>
<dbReference type="Gene3D" id="2.30.110.10">
    <property type="entry name" value="Electron Transport, Fmn-binding Protein, Chain A"/>
    <property type="match status" value="1"/>
</dbReference>
<dbReference type="SUPFAM" id="SSF50475">
    <property type="entry name" value="FMN-binding split barrel"/>
    <property type="match status" value="1"/>
</dbReference>
<dbReference type="STRING" id="1385520.N802_14735"/>
<dbReference type="Pfam" id="PF12900">
    <property type="entry name" value="Pyridox_ox_2"/>
    <property type="match status" value="1"/>
</dbReference>
<dbReference type="AlphaFoldDB" id="A0A0A0JB90"/>
<dbReference type="eggNOG" id="COG3467">
    <property type="taxonomic scope" value="Bacteria"/>
</dbReference>
<name>A0A0A0JB90_9MICO</name>
<feature type="region of interest" description="Disordered" evidence="1">
    <location>
        <begin position="1"/>
        <end position="26"/>
    </location>
</feature>
<evidence type="ECO:0000256" key="1">
    <source>
        <dbReference type="SAM" id="MobiDB-lite"/>
    </source>
</evidence>